<dbReference type="InterPro" id="IPR041122">
    <property type="entry name" value="RecJ_OB"/>
</dbReference>
<keyword evidence="4" id="KW-0378">Hydrolase</keyword>
<dbReference type="GO" id="GO:0006310">
    <property type="term" value="P:DNA recombination"/>
    <property type="evidence" value="ECO:0007669"/>
    <property type="project" value="InterPro"/>
</dbReference>
<dbReference type="AlphaFoldDB" id="A0A223ARP4"/>
<dbReference type="Pfam" id="PF17768">
    <property type="entry name" value="RecJ_OB"/>
    <property type="match status" value="1"/>
</dbReference>
<dbReference type="Gene3D" id="3.10.310.30">
    <property type="match status" value="1"/>
</dbReference>
<evidence type="ECO:0000259" key="8">
    <source>
        <dbReference type="Pfam" id="PF17768"/>
    </source>
</evidence>
<evidence type="ECO:0000256" key="2">
    <source>
        <dbReference type="ARBA" id="ARBA00019841"/>
    </source>
</evidence>
<dbReference type="InterPro" id="IPR004610">
    <property type="entry name" value="RecJ"/>
</dbReference>
<dbReference type="InterPro" id="IPR001667">
    <property type="entry name" value="DDH_dom"/>
</dbReference>
<dbReference type="Pfam" id="PF02272">
    <property type="entry name" value="DHHA1"/>
    <property type="match status" value="1"/>
</dbReference>
<organism evidence="9 10">
    <name type="scientific">Mogibacterium pumilum</name>
    <dbReference type="NCBI Taxonomy" id="86332"/>
    <lineage>
        <taxon>Bacteria</taxon>
        <taxon>Bacillati</taxon>
        <taxon>Bacillota</taxon>
        <taxon>Clostridia</taxon>
        <taxon>Peptostreptococcales</taxon>
        <taxon>Anaerovoracaceae</taxon>
        <taxon>Mogibacterium</taxon>
    </lineage>
</organism>
<feature type="domain" description="DDH" evidence="6">
    <location>
        <begin position="63"/>
        <end position="212"/>
    </location>
</feature>
<reference evidence="10" key="1">
    <citation type="submission" date="2016-05" db="EMBL/GenBank/DDBJ databases">
        <authorList>
            <person name="Holder M.E."/>
            <person name="Ajami N.J."/>
            <person name="Petrosino J.F."/>
        </authorList>
    </citation>
    <scope>NUCLEOTIDE SEQUENCE [LARGE SCALE GENOMIC DNA]</scope>
    <source>
        <strain evidence="10">ATCC 700696</strain>
    </source>
</reference>
<gene>
    <name evidence="9" type="ORF">AXF17_03705</name>
</gene>
<protein>
    <recommendedName>
        <fullName evidence="2">Single-stranded-DNA-specific exonuclease RecJ</fullName>
    </recommendedName>
</protein>
<evidence type="ECO:0000256" key="3">
    <source>
        <dbReference type="ARBA" id="ARBA00022722"/>
    </source>
</evidence>
<dbReference type="SUPFAM" id="SSF64182">
    <property type="entry name" value="DHH phosphoesterases"/>
    <property type="match status" value="1"/>
</dbReference>
<dbReference type="GO" id="GO:0006281">
    <property type="term" value="P:DNA repair"/>
    <property type="evidence" value="ECO:0007669"/>
    <property type="project" value="InterPro"/>
</dbReference>
<dbReference type="OrthoDB" id="9809852at2"/>
<dbReference type="GO" id="GO:0003676">
    <property type="term" value="F:nucleic acid binding"/>
    <property type="evidence" value="ECO:0007669"/>
    <property type="project" value="InterPro"/>
</dbReference>
<dbReference type="Gene3D" id="3.90.1640.30">
    <property type="match status" value="1"/>
</dbReference>
<evidence type="ECO:0000256" key="5">
    <source>
        <dbReference type="ARBA" id="ARBA00022839"/>
    </source>
</evidence>
<evidence type="ECO:0000256" key="1">
    <source>
        <dbReference type="ARBA" id="ARBA00005915"/>
    </source>
</evidence>
<accession>A0A223ARP4</accession>
<evidence type="ECO:0000259" key="6">
    <source>
        <dbReference type="Pfam" id="PF01368"/>
    </source>
</evidence>
<dbReference type="InterPro" id="IPR051673">
    <property type="entry name" value="SSDNA_exonuclease_RecJ"/>
</dbReference>
<sequence>MNTDIFKSTPVLNELLRIRGIDGEAELVEFLSPNPKLAYDPFLLANMHAGVDLLLDAIYSGSKIVIYGDYDCDGVTSTALLMKVIGSLTENVAYYIPSRLDEGYGLNKSAIDQIYQDEGEVIVTVDCGSVSAEEVAYANSLGIETIVTDHHTIKDVVAPGIVINPKAPGDTYPFKGLAGVGVAYKLALALSRNCEIPRSLITEVLELVAVGTIGDVMPLIDENRSLVKYGLRLMRLGFKNKGLRRLTELSGVDYNNITSTNVAFSLVPRINAAGRLGDASLGVRVLLSEDDDEIESLCTKLMETNAKRRELQREAYENCISLADSELKKGDFIMIEAEHAHEGILGIVAGNLKERYNRPVVIVSPNDGQLKGTGRSIEGVDLYALLNRHSDFFVKFGGHKAACGFTMKEEKLDKLRAALNEDVEGLLADNESLFDRTIDADLDIFVPDVSIELAKALELFAPFGAGNPEPVFKFKNAQVLDWKFLSDNKHARFSVMQRGSAVQCILFNKAMDVYERITGNKPLTVYGTMDINRWKDRENVQIRVLDVEEA</sequence>
<feature type="domain" description="RecJ OB" evidence="8">
    <location>
        <begin position="441"/>
        <end position="546"/>
    </location>
</feature>
<name>A0A223ARP4_9FIRM</name>
<dbReference type="PANTHER" id="PTHR30255:SF2">
    <property type="entry name" value="SINGLE-STRANDED-DNA-SPECIFIC EXONUCLEASE RECJ"/>
    <property type="match status" value="1"/>
</dbReference>
<proteinExistence type="inferred from homology"/>
<dbReference type="NCBIfam" id="TIGR00644">
    <property type="entry name" value="recJ"/>
    <property type="match status" value="1"/>
</dbReference>
<dbReference type="PANTHER" id="PTHR30255">
    <property type="entry name" value="SINGLE-STRANDED-DNA-SPECIFIC EXONUCLEASE RECJ"/>
    <property type="match status" value="1"/>
</dbReference>
<evidence type="ECO:0000313" key="10">
    <source>
        <dbReference type="Proteomes" id="UP000214689"/>
    </source>
</evidence>
<dbReference type="InterPro" id="IPR003156">
    <property type="entry name" value="DHHA1_dom"/>
</dbReference>
<keyword evidence="3" id="KW-0540">Nuclease</keyword>
<keyword evidence="5 9" id="KW-0269">Exonuclease</keyword>
<keyword evidence="10" id="KW-1185">Reference proteome</keyword>
<dbReference type="Pfam" id="PF01368">
    <property type="entry name" value="DHH"/>
    <property type="match status" value="1"/>
</dbReference>
<dbReference type="InterPro" id="IPR038763">
    <property type="entry name" value="DHH_sf"/>
</dbReference>
<dbReference type="GO" id="GO:0008409">
    <property type="term" value="F:5'-3' exonuclease activity"/>
    <property type="evidence" value="ECO:0007669"/>
    <property type="project" value="InterPro"/>
</dbReference>
<dbReference type="EMBL" id="CP016199">
    <property type="protein sequence ID" value="ASS37644.1"/>
    <property type="molecule type" value="Genomic_DNA"/>
</dbReference>
<evidence type="ECO:0000313" key="9">
    <source>
        <dbReference type="EMBL" id="ASS37644.1"/>
    </source>
</evidence>
<evidence type="ECO:0000259" key="7">
    <source>
        <dbReference type="Pfam" id="PF02272"/>
    </source>
</evidence>
<evidence type="ECO:0000256" key="4">
    <source>
        <dbReference type="ARBA" id="ARBA00022801"/>
    </source>
</evidence>
<comment type="similarity">
    <text evidence="1">Belongs to the RecJ family.</text>
</comment>
<feature type="domain" description="DHHA1" evidence="7">
    <location>
        <begin position="338"/>
        <end position="423"/>
    </location>
</feature>
<dbReference type="Proteomes" id="UP000214689">
    <property type="component" value="Chromosome"/>
</dbReference>